<name>A0A8H5G974_9AGAR</name>
<evidence type="ECO:0000313" key="8">
    <source>
        <dbReference type="EMBL" id="KAF5360679.1"/>
    </source>
</evidence>
<feature type="transmembrane region" description="Helical" evidence="7">
    <location>
        <begin position="89"/>
        <end position="107"/>
    </location>
</feature>
<dbReference type="SMART" id="SM00679">
    <property type="entry name" value="CTNS"/>
    <property type="match status" value="2"/>
</dbReference>
<evidence type="ECO:0008006" key="10">
    <source>
        <dbReference type="Google" id="ProtNLM"/>
    </source>
</evidence>
<dbReference type="EMBL" id="JAACJO010000003">
    <property type="protein sequence ID" value="KAF5360679.1"/>
    <property type="molecule type" value="Genomic_DNA"/>
</dbReference>
<dbReference type="PANTHER" id="PTHR16201:SF44">
    <property type="entry name" value="SEVEN TRANSMEMBRANE PROTEIN 1"/>
    <property type="match status" value="1"/>
</dbReference>
<feature type="transmembrane region" description="Helical" evidence="7">
    <location>
        <begin position="255"/>
        <end position="272"/>
    </location>
</feature>
<dbReference type="GO" id="GO:0098852">
    <property type="term" value="C:lytic vacuole membrane"/>
    <property type="evidence" value="ECO:0007669"/>
    <property type="project" value="UniProtKB-ARBA"/>
</dbReference>
<proteinExistence type="inferred from homology"/>
<evidence type="ECO:0000256" key="3">
    <source>
        <dbReference type="ARBA" id="ARBA00022989"/>
    </source>
</evidence>
<dbReference type="Pfam" id="PF04193">
    <property type="entry name" value="PQ-loop"/>
    <property type="match status" value="2"/>
</dbReference>
<comment type="caution">
    <text evidence="8">The sequence shown here is derived from an EMBL/GenBank/DDBJ whole genome shotgun (WGS) entry which is preliminary data.</text>
</comment>
<evidence type="ECO:0000256" key="4">
    <source>
        <dbReference type="ARBA" id="ARBA00023136"/>
    </source>
</evidence>
<dbReference type="FunFam" id="1.20.1280.290:FF:000009">
    <property type="entry name" value="PQ loop repeat family protein"/>
    <property type="match status" value="1"/>
</dbReference>
<gene>
    <name evidence="8" type="ORF">D9756_004679</name>
</gene>
<dbReference type="InterPro" id="IPR051415">
    <property type="entry name" value="LAAT-1"/>
</dbReference>
<dbReference type="GO" id="GO:0015174">
    <property type="term" value="F:basic amino acid transmembrane transporter activity"/>
    <property type="evidence" value="ECO:0007669"/>
    <property type="project" value="UniProtKB-ARBA"/>
</dbReference>
<dbReference type="AlphaFoldDB" id="A0A8H5G974"/>
<feature type="transmembrane region" description="Helical" evidence="7">
    <location>
        <begin position="57"/>
        <end position="82"/>
    </location>
</feature>
<feature type="transmembrane region" description="Helical" evidence="7">
    <location>
        <begin position="284"/>
        <end position="304"/>
    </location>
</feature>
<keyword evidence="3 7" id="KW-1133">Transmembrane helix</keyword>
<evidence type="ECO:0000256" key="2">
    <source>
        <dbReference type="ARBA" id="ARBA00022692"/>
    </source>
</evidence>
<protein>
    <recommendedName>
        <fullName evidence="10">PQ-loop-domain-containing protein</fullName>
    </recommendedName>
</protein>
<comment type="subcellular location">
    <subcellularLocation>
        <location evidence="1">Membrane</location>
        <topology evidence="1">Multi-pass membrane protein</topology>
    </subcellularLocation>
</comment>
<dbReference type="PANTHER" id="PTHR16201">
    <property type="entry name" value="SEVEN TRANSMEMBRANE PROTEIN 1-RELATED"/>
    <property type="match status" value="1"/>
</dbReference>
<evidence type="ECO:0000256" key="6">
    <source>
        <dbReference type="ARBA" id="ARBA00050768"/>
    </source>
</evidence>
<accession>A0A8H5G974</accession>
<feature type="transmembrane region" description="Helical" evidence="7">
    <location>
        <begin position="226"/>
        <end position="243"/>
    </location>
</feature>
<dbReference type="InterPro" id="IPR006603">
    <property type="entry name" value="PQ-loop_rpt"/>
</dbReference>
<evidence type="ECO:0000256" key="7">
    <source>
        <dbReference type="SAM" id="Phobius"/>
    </source>
</evidence>
<keyword evidence="4 7" id="KW-0472">Membrane</keyword>
<evidence type="ECO:0000256" key="1">
    <source>
        <dbReference type="ARBA" id="ARBA00004141"/>
    </source>
</evidence>
<keyword evidence="2 7" id="KW-0812">Transmembrane</keyword>
<comment type="similarity">
    <text evidence="5">Belongs to the laat-1 family.</text>
</comment>
<sequence>MQFTTKEIKSLSATSPFYYVTNPEPGFRLLGHELKSRSLSSGSSDPLDDTGFHHLPYTMIASGALSSIFGWISIACWIVVYSPQIYENYALQSGEGLSIMFVAIWLAGDLCNLIGAVLAGLIPTVIILACYYSLCDSTLLCQIFYYRWKHGQPLLKPRSVEDDERAPLLPGREEAVKKHLSTRTLLVRYTAALIFVCMVGTTAWWITRNNHEQAPKPVPRKDWWKSQIFGWASAFFFIGARIPQITKNFKTRCEGLSPALFFFAMCGNITYSSSILAKSTDWDYLITNASWLAGSSLIVSLDIFMQKANSTFLFATPSRYCASLCTTVHKTEDSGRSVGK</sequence>
<feature type="transmembrane region" description="Helical" evidence="7">
    <location>
        <begin position="186"/>
        <end position="206"/>
    </location>
</feature>
<evidence type="ECO:0000313" key="9">
    <source>
        <dbReference type="Proteomes" id="UP000559027"/>
    </source>
</evidence>
<dbReference type="Proteomes" id="UP000559027">
    <property type="component" value="Unassembled WGS sequence"/>
</dbReference>
<keyword evidence="9" id="KW-1185">Reference proteome</keyword>
<reference evidence="8 9" key="1">
    <citation type="journal article" date="2020" name="ISME J.">
        <title>Uncovering the hidden diversity of litter-decomposition mechanisms in mushroom-forming fungi.</title>
        <authorList>
            <person name="Floudas D."/>
            <person name="Bentzer J."/>
            <person name="Ahren D."/>
            <person name="Johansson T."/>
            <person name="Persson P."/>
            <person name="Tunlid A."/>
        </authorList>
    </citation>
    <scope>NUCLEOTIDE SEQUENCE [LARGE SCALE GENOMIC DNA]</scope>
    <source>
        <strain evidence="8 9">CBS 146.42</strain>
    </source>
</reference>
<dbReference type="GO" id="GO:0034486">
    <property type="term" value="P:vacuolar transmembrane transport"/>
    <property type="evidence" value="ECO:0007669"/>
    <property type="project" value="UniProtKB-ARBA"/>
</dbReference>
<dbReference type="OrthoDB" id="8048523at2759"/>
<organism evidence="8 9">
    <name type="scientific">Leucocoprinus leucothites</name>
    <dbReference type="NCBI Taxonomy" id="201217"/>
    <lineage>
        <taxon>Eukaryota</taxon>
        <taxon>Fungi</taxon>
        <taxon>Dikarya</taxon>
        <taxon>Basidiomycota</taxon>
        <taxon>Agaricomycotina</taxon>
        <taxon>Agaricomycetes</taxon>
        <taxon>Agaricomycetidae</taxon>
        <taxon>Agaricales</taxon>
        <taxon>Agaricineae</taxon>
        <taxon>Agaricaceae</taxon>
        <taxon>Leucocoprinus</taxon>
    </lineage>
</organism>
<evidence type="ECO:0000256" key="5">
    <source>
        <dbReference type="ARBA" id="ARBA00038039"/>
    </source>
</evidence>
<dbReference type="Gene3D" id="1.20.1280.290">
    <property type="match status" value="2"/>
</dbReference>
<comment type="catalytic activity">
    <reaction evidence="6">
        <text>L-histidine(out) + L-arginine(in) = L-histidine(in) + L-arginine(out)</text>
        <dbReference type="Rhea" id="RHEA:71063"/>
        <dbReference type="ChEBI" id="CHEBI:32682"/>
        <dbReference type="ChEBI" id="CHEBI:57595"/>
    </reaction>
</comment>